<comment type="caution">
    <text evidence="2">The sequence shown here is derived from an EMBL/GenBank/DDBJ whole genome shotgun (WGS) entry which is preliminary data.</text>
</comment>
<feature type="domain" description="NIF system FeS cluster assembly NifU N-terminal" evidence="1">
    <location>
        <begin position="6"/>
        <end position="125"/>
    </location>
</feature>
<accession>A0A2H0XCI1</accession>
<gene>
    <name evidence="2" type="ORF">COT50_01505</name>
</gene>
<dbReference type="EMBL" id="PEYU01000026">
    <property type="protein sequence ID" value="PIS22515.1"/>
    <property type="molecule type" value="Genomic_DNA"/>
</dbReference>
<organism evidence="2 3">
    <name type="scientific">candidate division WWE3 bacterium CG08_land_8_20_14_0_20_41_10</name>
    <dbReference type="NCBI Taxonomy" id="1975085"/>
    <lineage>
        <taxon>Bacteria</taxon>
        <taxon>Katanobacteria</taxon>
    </lineage>
</organism>
<dbReference type="Pfam" id="PF01592">
    <property type="entry name" value="NifU_N"/>
    <property type="match status" value="1"/>
</dbReference>
<dbReference type="Proteomes" id="UP000231252">
    <property type="component" value="Unassembled WGS sequence"/>
</dbReference>
<name>A0A2H0XCI1_UNCKA</name>
<dbReference type="Gene3D" id="3.90.1010.10">
    <property type="match status" value="1"/>
</dbReference>
<dbReference type="GO" id="GO:0005506">
    <property type="term" value="F:iron ion binding"/>
    <property type="evidence" value="ECO:0007669"/>
    <property type="project" value="InterPro"/>
</dbReference>
<dbReference type="CDD" id="cd06664">
    <property type="entry name" value="IscU_like"/>
    <property type="match status" value="1"/>
</dbReference>
<reference evidence="3" key="1">
    <citation type="submission" date="2017-09" db="EMBL/GenBank/DDBJ databases">
        <title>Depth-based differentiation of microbial function through sediment-hosted aquifers and enrichment of novel symbionts in the deep terrestrial subsurface.</title>
        <authorList>
            <person name="Probst A.J."/>
            <person name="Ladd B."/>
            <person name="Jarett J.K."/>
            <person name="Geller-Mcgrath D.E."/>
            <person name="Sieber C.M.K."/>
            <person name="Emerson J.B."/>
            <person name="Anantharaman K."/>
            <person name="Thomas B.C."/>
            <person name="Malmstrom R."/>
            <person name="Stieglmeier M."/>
            <person name="Klingl A."/>
            <person name="Woyke T."/>
            <person name="Ryan C.M."/>
            <person name="Banfield J.F."/>
        </authorList>
    </citation>
    <scope>NUCLEOTIDE SEQUENCE [LARGE SCALE GENOMIC DNA]</scope>
</reference>
<dbReference type="SUPFAM" id="SSF82649">
    <property type="entry name" value="SufE/NifU"/>
    <property type="match status" value="1"/>
</dbReference>
<dbReference type="InterPro" id="IPR002871">
    <property type="entry name" value="NIF_FeS_clus_asmbl_NifU_N"/>
</dbReference>
<sequence length="125" mass="13959">MSNQLYRQQFMEIFKSNANFGKMDTPTVTADQINSICGDKMVLQLKIVDAKVIDAKFTGVACAVSKTSASMLTQEIKGKNVADLQKLTEQTVLDLIKFDLTSSRQQCALLCYHALKKALDSYDRK</sequence>
<evidence type="ECO:0000259" key="1">
    <source>
        <dbReference type="Pfam" id="PF01592"/>
    </source>
</evidence>
<proteinExistence type="predicted"/>
<dbReference type="AlphaFoldDB" id="A0A2H0XCI1"/>
<evidence type="ECO:0000313" key="2">
    <source>
        <dbReference type="EMBL" id="PIS22515.1"/>
    </source>
</evidence>
<dbReference type="GO" id="GO:0016226">
    <property type="term" value="P:iron-sulfur cluster assembly"/>
    <property type="evidence" value="ECO:0007669"/>
    <property type="project" value="InterPro"/>
</dbReference>
<protein>
    <submittedName>
        <fullName evidence="2">Fe-S cluster protein</fullName>
    </submittedName>
</protein>
<evidence type="ECO:0000313" key="3">
    <source>
        <dbReference type="Proteomes" id="UP000231252"/>
    </source>
</evidence>
<dbReference type="GO" id="GO:0051536">
    <property type="term" value="F:iron-sulfur cluster binding"/>
    <property type="evidence" value="ECO:0007669"/>
    <property type="project" value="InterPro"/>
</dbReference>
<dbReference type="PANTHER" id="PTHR10093">
    <property type="entry name" value="IRON-SULFUR CLUSTER ASSEMBLY ENZYME NIFU HOMOLOG"/>
    <property type="match status" value="1"/>
</dbReference>